<proteinExistence type="predicted"/>
<accession>A0A8S5NXL9</accession>
<dbReference type="EMBL" id="BK015276">
    <property type="protein sequence ID" value="DAD99159.1"/>
    <property type="molecule type" value="Genomic_DNA"/>
</dbReference>
<name>A0A8S5NXL9_9CAUD</name>
<protein>
    <submittedName>
        <fullName evidence="1">Uncharacterized protein</fullName>
    </submittedName>
</protein>
<organism evidence="1">
    <name type="scientific">Podoviridae sp. ct8eG6</name>
    <dbReference type="NCBI Taxonomy" id="2825223"/>
    <lineage>
        <taxon>Viruses</taxon>
        <taxon>Duplodnaviria</taxon>
        <taxon>Heunggongvirae</taxon>
        <taxon>Uroviricota</taxon>
        <taxon>Caudoviricetes</taxon>
    </lineage>
</organism>
<sequence>MNDKEFTDELFRRMYDLGYKKAEIENGTIFFYKDRECISQWSNRVDIRSTCFTEENQQIDIAAYLGVVDWSKVEVDTPIFVKNRSENVWKCRYFAKYEDGKVYTWCGGRTSWSNVIAYEPVNWEYAELAFK</sequence>
<evidence type="ECO:0000313" key="1">
    <source>
        <dbReference type="EMBL" id="DAD99159.1"/>
    </source>
</evidence>
<reference evidence="1" key="1">
    <citation type="journal article" date="2021" name="Proc. Natl. Acad. Sci. U.S.A.">
        <title>A Catalog of Tens of Thousands of Viruses from Human Metagenomes Reveals Hidden Associations with Chronic Diseases.</title>
        <authorList>
            <person name="Tisza M.J."/>
            <person name="Buck C.B."/>
        </authorList>
    </citation>
    <scope>NUCLEOTIDE SEQUENCE</scope>
    <source>
        <strain evidence="1">Ct8eG6</strain>
    </source>
</reference>